<dbReference type="InterPro" id="IPR010977">
    <property type="entry name" value="Aromatic_deC"/>
</dbReference>
<dbReference type="InterPro" id="IPR015424">
    <property type="entry name" value="PyrdxlP-dep_Trfase"/>
</dbReference>
<evidence type="ECO:0000256" key="3">
    <source>
        <dbReference type="ARBA" id="ARBA00022793"/>
    </source>
</evidence>
<dbReference type="Proteomes" id="UP000037751">
    <property type="component" value="Unassembled WGS sequence"/>
</dbReference>
<dbReference type="PRINTS" id="PR00800">
    <property type="entry name" value="YHDCRBOXLASE"/>
</dbReference>
<evidence type="ECO:0000256" key="5">
    <source>
        <dbReference type="ARBA" id="ARBA00023239"/>
    </source>
</evidence>
<feature type="modified residue" description="N6-(pyridoxal phosphate)lysine" evidence="6">
    <location>
        <position position="311"/>
    </location>
</feature>
<evidence type="ECO:0000256" key="7">
    <source>
        <dbReference type="RuleBase" id="RU000382"/>
    </source>
</evidence>
<keyword evidence="9" id="KW-1185">Reference proteome</keyword>
<sequence>MDAEQYAAHAAVDQICDFYATLDHRPVTAQVERGYLAPHLANSAPQQGETWDVIMRDYHEHILPGITQWQHPMFFGYFPSNVTYEGILADMFAAMTTNPAFNWNASPAVTELEFIALNWIASMLGLSEAFHTRDEKSTSGGGVILGSASESTLIMAIAARERAVRHRVLETGRSDADVRADLLPKMVLYCTTQTHSSGHKAAKILGLQCRSLPVYREDHFGLRGETLRAALEEDLRNGRYPFYLVASYGTTNTCAIDYMPELVDVRTAYPQLWLHLDAAYAGVVWSLPEYRDVNLEAVNKNFDSLSTNLHKWGLVQFESSPTFVRDRTNLTEALSLTPEYLKSKNTGHDSVWDLRNMQITLGRRFRALKVWMVLRSYGIEGFQAHLRKCMRLAKQIHEGLASHARLEMLAPPRWGLVLFRLTKPEATTAELDALNHAFDEVLSHHSAEILLTPTTLPTIGFCFRLVVGAPATTDVHAQRAIALLTSCADATLAHASATC</sequence>
<dbReference type="STRING" id="77020.A0A0M9VNW4"/>
<dbReference type="VEuPathDB" id="FungiDB:Malapachy_1823"/>
<dbReference type="EMBL" id="LGAV01000005">
    <property type="protein sequence ID" value="KOS13793.1"/>
    <property type="molecule type" value="Genomic_DNA"/>
</dbReference>
<dbReference type="GO" id="GO:0016831">
    <property type="term" value="F:carboxy-lyase activity"/>
    <property type="evidence" value="ECO:0007669"/>
    <property type="project" value="UniProtKB-KW"/>
</dbReference>
<dbReference type="PANTHER" id="PTHR11999:SF70">
    <property type="entry name" value="MIP05841P"/>
    <property type="match status" value="1"/>
</dbReference>
<dbReference type="OrthoDB" id="639767at2759"/>
<comment type="similarity">
    <text evidence="2 7">Belongs to the group II decarboxylase family.</text>
</comment>
<accession>A0A0M9VNW4</accession>
<dbReference type="GO" id="GO:0006520">
    <property type="term" value="P:amino acid metabolic process"/>
    <property type="evidence" value="ECO:0007669"/>
    <property type="project" value="InterPro"/>
</dbReference>
<evidence type="ECO:0000256" key="1">
    <source>
        <dbReference type="ARBA" id="ARBA00001933"/>
    </source>
</evidence>
<dbReference type="InterPro" id="IPR015421">
    <property type="entry name" value="PyrdxlP-dep_Trfase_major"/>
</dbReference>
<comment type="caution">
    <text evidence="8">The sequence shown here is derived from an EMBL/GenBank/DDBJ whole genome shotgun (WGS) entry which is preliminary data.</text>
</comment>
<dbReference type="Pfam" id="PF00282">
    <property type="entry name" value="Pyridoxal_deC"/>
    <property type="match status" value="1"/>
</dbReference>
<comment type="cofactor">
    <cofactor evidence="1 6 7">
        <name>pyridoxal 5'-phosphate</name>
        <dbReference type="ChEBI" id="CHEBI:597326"/>
    </cofactor>
</comment>
<dbReference type="PANTHER" id="PTHR11999">
    <property type="entry name" value="GROUP II PYRIDOXAL-5-PHOSPHATE DECARBOXYLASE"/>
    <property type="match status" value="1"/>
</dbReference>
<dbReference type="InterPro" id="IPR015422">
    <property type="entry name" value="PyrdxlP-dep_Trfase_small"/>
</dbReference>
<dbReference type="Gene3D" id="3.90.1150.10">
    <property type="entry name" value="Aspartate Aminotransferase, domain 1"/>
    <property type="match status" value="1"/>
</dbReference>
<dbReference type="Gene3D" id="1.20.1340.10">
    <property type="entry name" value="dopa decarboxylase, N-terminal domain"/>
    <property type="match status" value="1"/>
</dbReference>
<dbReference type="InterPro" id="IPR002129">
    <property type="entry name" value="PyrdxlP-dep_de-COase"/>
</dbReference>
<evidence type="ECO:0000256" key="2">
    <source>
        <dbReference type="ARBA" id="ARBA00009533"/>
    </source>
</evidence>
<evidence type="ECO:0000256" key="6">
    <source>
        <dbReference type="PIRSR" id="PIRSR602129-50"/>
    </source>
</evidence>
<gene>
    <name evidence="8" type="ORF">Malapachy_1823</name>
</gene>
<dbReference type="GO" id="GO:0019752">
    <property type="term" value="P:carboxylic acid metabolic process"/>
    <property type="evidence" value="ECO:0007669"/>
    <property type="project" value="InterPro"/>
</dbReference>
<evidence type="ECO:0000313" key="9">
    <source>
        <dbReference type="Proteomes" id="UP000037751"/>
    </source>
</evidence>
<dbReference type="SUPFAM" id="SSF53383">
    <property type="entry name" value="PLP-dependent transferases"/>
    <property type="match status" value="1"/>
</dbReference>
<dbReference type="GO" id="GO:0005737">
    <property type="term" value="C:cytoplasm"/>
    <property type="evidence" value="ECO:0007669"/>
    <property type="project" value="TreeGrafter"/>
</dbReference>
<keyword evidence="4 6" id="KW-0663">Pyridoxal phosphate</keyword>
<keyword evidence="3" id="KW-0210">Decarboxylase</keyword>
<keyword evidence="5 7" id="KW-0456">Lyase</keyword>
<dbReference type="GeneID" id="28728196"/>
<protein>
    <submittedName>
        <fullName evidence="8">Aromatic-l-amino-acid decarboxylase</fullName>
    </submittedName>
</protein>
<name>A0A0M9VNW4_9BASI</name>
<organism evidence="8 9">
    <name type="scientific">Malassezia pachydermatis</name>
    <dbReference type="NCBI Taxonomy" id="77020"/>
    <lineage>
        <taxon>Eukaryota</taxon>
        <taxon>Fungi</taxon>
        <taxon>Dikarya</taxon>
        <taxon>Basidiomycota</taxon>
        <taxon>Ustilaginomycotina</taxon>
        <taxon>Malasseziomycetes</taxon>
        <taxon>Malasseziales</taxon>
        <taxon>Malasseziaceae</taxon>
        <taxon>Malassezia</taxon>
    </lineage>
</organism>
<evidence type="ECO:0000313" key="8">
    <source>
        <dbReference type="EMBL" id="KOS13793.1"/>
    </source>
</evidence>
<evidence type="ECO:0000256" key="4">
    <source>
        <dbReference type="ARBA" id="ARBA00022898"/>
    </source>
</evidence>
<dbReference type="AlphaFoldDB" id="A0A0M9VNW4"/>
<reference evidence="8 9" key="1">
    <citation type="submission" date="2015-07" db="EMBL/GenBank/DDBJ databases">
        <title>Draft Genome Sequence of Malassezia furfur CBS1878 and Malassezia pachydermatis CBS1879.</title>
        <authorList>
            <person name="Triana S."/>
            <person name="Ohm R."/>
            <person name="Gonzalez A."/>
            <person name="DeCock H."/>
            <person name="Restrepo S."/>
            <person name="Celis A."/>
        </authorList>
    </citation>
    <scope>NUCLEOTIDE SEQUENCE [LARGE SCALE GENOMIC DNA]</scope>
    <source>
        <strain evidence="8 9">CBS 1879</strain>
    </source>
</reference>
<dbReference type="GO" id="GO:0030170">
    <property type="term" value="F:pyridoxal phosphate binding"/>
    <property type="evidence" value="ECO:0007669"/>
    <property type="project" value="InterPro"/>
</dbReference>
<proteinExistence type="inferred from homology"/>
<dbReference type="RefSeq" id="XP_017991425.1">
    <property type="nucleotide sequence ID" value="XM_018136321.1"/>
</dbReference>
<dbReference type="Gene3D" id="3.40.640.10">
    <property type="entry name" value="Type I PLP-dependent aspartate aminotransferase-like (Major domain)"/>
    <property type="match status" value="1"/>
</dbReference>